<dbReference type="EMBL" id="JADBJN010000063">
    <property type="protein sequence ID" value="KAG5666152.1"/>
    <property type="molecule type" value="Genomic_DNA"/>
</dbReference>
<keyword evidence="3" id="KW-1185">Reference proteome</keyword>
<feature type="region of interest" description="Disordered" evidence="1">
    <location>
        <begin position="54"/>
        <end position="86"/>
    </location>
</feature>
<evidence type="ECO:0000313" key="3">
    <source>
        <dbReference type="Proteomes" id="UP001107558"/>
    </source>
</evidence>
<sequence length="150" mass="15731">MKHTRPSVPSPSSSSSSNTPISSPSHQQQQTTATKAKSAASTSNYSSLMAKSAVTASPNISGGSKKKSKQKAYSDPKMSSEIDASNGSCKLSTTIATTYNTNCDVFGQPIVNKDSSDGISPTIDGRPLPNSCATQMHFPLITTILLLEME</sequence>
<comment type="caution">
    <text evidence="2">The sequence shown here is derived from an EMBL/GenBank/DDBJ whole genome shotgun (WGS) entry which is preliminary data.</text>
</comment>
<reference evidence="2" key="1">
    <citation type="submission" date="2021-03" db="EMBL/GenBank/DDBJ databases">
        <title>Chromosome level genome of the anhydrobiotic midge Polypedilum vanderplanki.</title>
        <authorList>
            <person name="Yoshida Y."/>
            <person name="Kikawada T."/>
            <person name="Gusev O."/>
        </authorList>
    </citation>
    <scope>NUCLEOTIDE SEQUENCE</scope>
    <source>
        <strain evidence="2">NIAS01</strain>
        <tissue evidence="2">Whole body or cell culture</tissue>
    </source>
</reference>
<evidence type="ECO:0000313" key="2">
    <source>
        <dbReference type="EMBL" id="KAG5666152.1"/>
    </source>
</evidence>
<dbReference type="AlphaFoldDB" id="A0A9J6B981"/>
<name>A0A9J6B981_POLVA</name>
<dbReference type="OrthoDB" id="2272012at2759"/>
<feature type="region of interest" description="Disordered" evidence="1">
    <location>
        <begin position="1"/>
        <end position="42"/>
    </location>
</feature>
<accession>A0A9J6B981</accession>
<organism evidence="2 3">
    <name type="scientific">Polypedilum vanderplanki</name>
    <name type="common">Sleeping chironomid midge</name>
    <dbReference type="NCBI Taxonomy" id="319348"/>
    <lineage>
        <taxon>Eukaryota</taxon>
        <taxon>Metazoa</taxon>
        <taxon>Ecdysozoa</taxon>
        <taxon>Arthropoda</taxon>
        <taxon>Hexapoda</taxon>
        <taxon>Insecta</taxon>
        <taxon>Pterygota</taxon>
        <taxon>Neoptera</taxon>
        <taxon>Endopterygota</taxon>
        <taxon>Diptera</taxon>
        <taxon>Nematocera</taxon>
        <taxon>Chironomoidea</taxon>
        <taxon>Chironomidae</taxon>
        <taxon>Chironominae</taxon>
        <taxon>Polypedilum</taxon>
        <taxon>Polypedilum</taxon>
    </lineage>
</organism>
<dbReference type="Proteomes" id="UP001107558">
    <property type="component" value="Unassembled WGS sequence"/>
</dbReference>
<evidence type="ECO:0000256" key="1">
    <source>
        <dbReference type="SAM" id="MobiDB-lite"/>
    </source>
</evidence>
<protein>
    <submittedName>
        <fullName evidence="2">Uncharacterized protein</fullName>
    </submittedName>
</protein>
<proteinExistence type="predicted"/>
<gene>
    <name evidence="2" type="ORF">PVAND_017711</name>
</gene>